<protein>
    <recommendedName>
        <fullName evidence="4">ER membrane protein complex subunit 2</fullName>
    </recommendedName>
</protein>
<evidence type="ECO:0000256" key="4">
    <source>
        <dbReference type="RuleBase" id="RU367091"/>
    </source>
</evidence>
<comment type="subunit">
    <text evidence="4">Component of the ER membrane protein complex (EMC).</text>
</comment>
<dbReference type="GO" id="GO:0072546">
    <property type="term" value="C:EMC complex"/>
    <property type="evidence" value="ECO:0007669"/>
    <property type="project" value="UniProtKB-UniRule"/>
</dbReference>
<dbReference type="OrthoDB" id="124397at2759"/>
<dbReference type="PROSITE" id="PS50005">
    <property type="entry name" value="TPR"/>
    <property type="match status" value="1"/>
</dbReference>
<evidence type="ECO:0000256" key="1">
    <source>
        <dbReference type="ARBA" id="ARBA00022737"/>
    </source>
</evidence>
<dbReference type="SMART" id="SM00028">
    <property type="entry name" value="TPR"/>
    <property type="match status" value="1"/>
</dbReference>
<name>A0A061AY88_CYBFA</name>
<dbReference type="InterPro" id="IPR039856">
    <property type="entry name" value="EMC2-like"/>
</dbReference>
<evidence type="ECO:0000313" key="5">
    <source>
        <dbReference type="EMBL" id="CDR42200.1"/>
    </source>
</evidence>
<accession>A0A061AY88</accession>
<dbReference type="InterPro" id="IPR011990">
    <property type="entry name" value="TPR-like_helical_dom_sf"/>
</dbReference>
<evidence type="ECO:0000256" key="2">
    <source>
        <dbReference type="ARBA" id="ARBA00022803"/>
    </source>
</evidence>
<dbReference type="PhylomeDB" id="A0A061AY88"/>
<evidence type="ECO:0000256" key="3">
    <source>
        <dbReference type="PROSITE-ProRule" id="PRU00339"/>
    </source>
</evidence>
<sequence length="286" mass="32164">MSTKQKLLDTHHLALFSTFTPAQTASTLNQLLVFRGTREASSLTEIEHYDLIELEFYLSLISGLDVAAQTCLDRLIDKFGDAQSQRIAVLKATLLQATKSGQHAADYLANRSPEELSSVKKRVALIKGVAKPDEYIQALNGFLEVCPLDTETWAELGEAYYNAGHFDKAVHCYHEVLLQQSFNYYAFARIGELEHAAFVRDGDVERLESSTKHYLRSVELCSNLVRSWAGVFVTTAEMAKLDEKKKKKVELDYEELHSVAKKQLEKIIKTENAPYADIEAAKKVIS</sequence>
<dbReference type="Pfam" id="PF07719">
    <property type="entry name" value="TPR_2"/>
    <property type="match status" value="1"/>
</dbReference>
<comment type="function">
    <text evidence="4">Part of the endoplasmic reticulum membrane protein complex (EMC) that enables the energy-independent insertion into endoplasmic reticulum membranes of newly synthesized membrane proteins.</text>
</comment>
<comment type="similarity">
    <text evidence="4">Belongs to the EMC2 family.</text>
</comment>
<dbReference type="InterPro" id="IPR013105">
    <property type="entry name" value="TPR_2"/>
</dbReference>
<feature type="repeat" description="TPR" evidence="3">
    <location>
        <begin position="150"/>
        <end position="183"/>
    </location>
</feature>
<dbReference type="SUPFAM" id="SSF48452">
    <property type="entry name" value="TPR-like"/>
    <property type="match status" value="1"/>
</dbReference>
<proteinExistence type="inferred from homology"/>
<keyword evidence="4" id="KW-0472">Membrane</keyword>
<gene>
    <name evidence="5" type="ORF">CYFA0S_08e04742g</name>
</gene>
<keyword evidence="2 3" id="KW-0802">TPR repeat</keyword>
<reference evidence="5" key="1">
    <citation type="journal article" date="2014" name="Genome Announc.">
        <title>Genome sequence of the yeast Cyberlindnera fabianii (Hansenula fabianii).</title>
        <authorList>
            <person name="Freel K.C."/>
            <person name="Sarilar V."/>
            <person name="Neuveglise C."/>
            <person name="Devillers H."/>
            <person name="Friedrich A."/>
            <person name="Schacherer J."/>
        </authorList>
    </citation>
    <scope>NUCLEOTIDE SEQUENCE</scope>
    <source>
        <strain evidence="5">YJS4271</strain>
    </source>
</reference>
<dbReference type="VEuPathDB" id="FungiDB:BON22_4225"/>
<dbReference type="EMBL" id="LK052893">
    <property type="protein sequence ID" value="CDR42200.1"/>
    <property type="molecule type" value="Genomic_DNA"/>
</dbReference>
<keyword evidence="4" id="KW-0256">Endoplasmic reticulum</keyword>
<comment type="subcellular location">
    <subcellularLocation>
        <location evidence="4">Endoplasmic reticulum membrane</location>
        <topology evidence="4">Peripheral membrane protein</topology>
        <orientation evidence="4">Cytoplasmic side</orientation>
    </subcellularLocation>
</comment>
<organism evidence="5">
    <name type="scientific">Cyberlindnera fabianii</name>
    <name type="common">Yeast</name>
    <name type="synonym">Hansenula fabianii</name>
    <dbReference type="NCBI Taxonomy" id="36022"/>
    <lineage>
        <taxon>Eukaryota</taxon>
        <taxon>Fungi</taxon>
        <taxon>Dikarya</taxon>
        <taxon>Ascomycota</taxon>
        <taxon>Saccharomycotina</taxon>
        <taxon>Saccharomycetes</taxon>
        <taxon>Phaffomycetales</taxon>
        <taxon>Phaffomycetaceae</taxon>
        <taxon>Cyberlindnera</taxon>
    </lineage>
</organism>
<dbReference type="PANTHER" id="PTHR12760">
    <property type="entry name" value="TETRATRICOPEPTIDE REPEAT PROTEIN"/>
    <property type="match status" value="1"/>
</dbReference>
<dbReference type="InterPro" id="IPR019734">
    <property type="entry name" value="TPR_rpt"/>
</dbReference>
<dbReference type="Gene3D" id="1.25.40.10">
    <property type="entry name" value="Tetratricopeptide repeat domain"/>
    <property type="match status" value="1"/>
</dbReference>
<keyword evidence="1" id="KW-0677">Repeat</keyword>
<dbReference type="AlphaFoldDB" id="A0A061AY88"/>